<evidence type="ECO:0000313" key="4">
    <source>
        <dbReference type="Proteomes" id="UP000184109"/>
    </source>
</evidence>
<sequence length="321" mass="35580">MIKISRELKAGIAALVILALFYWGFSFLKGRNLFNGGLNSYYTTYKNINGLKKSSAVTMNGFTVGKIIDIRFSDDPEKKGQLVVEFTLEEDVTFSKKSIAKIYSGGLMGGKSLAIIPSYDGETAEPGDYLKGEIESDIFSSITDKLNPLQSKVENVIVNIDSVTHNLNTLLNKQTLDNLNESFENLNLILASLKNTSTSVEVLVQSNQKNLDATFSNIKSTTKNLKTFSDSLAQIKLTEISAKINRTASHLDSITAGIQAGQGTIGLLAKDEDLYNNLEAASKELEELLRDVKEHPKRFVHFSIFGKKERKYEEAEETKEN</sequence>
<keyword evidence="4" id="KW-1185">Reference proteome</keyword>
<protein>
    <submittedName>
        <fullName evidence="3">Phospholipid/cholesterol/gamma-HCH transport system substrate-binding protein</fullName>
    </submittedName>
</protein>
<evidence type="ECO:0000256" key="1">
    <source>
        <dbReference type="SAM" id="Coils"/>
    </source>
</evidence>
<gene>
    <name evidence="3" type="ORF">SAMN05444281_2540</name>
</gene>
<organism evidence="3 4">
    <name type="scientific">Wenyingzhuangia marina</name>
    <dbReference type="NCBI Taxonomy" id="1195760"/>
    <lineage>
        <taxon>Bacteria</taxon>
        <taxon>Pseudomonadati</taxon>
        <taxon>Bacteroidota</taxon>
        <taxon>Flavobacteriia</taxon>
        <taxon>Flavobacteriales</taxon>
        <taxon>Flavobacteriaceae</taxon>
        <taxon>Wenyingzhuangia</taxon>
    </lineage>
</organism>
<dbReference type="InterPro" id="IPR052336">
    <property type="entry name" value="MlaD_Phospholipid_Transporter"/>
</dbReference>
<evidence type="ECO:0000313" key="3">
    <source>
        <dbReference type="EMBL" id="SHH89152.1"/>
    </source>
</evidence>
<dbReference type="EMBL" id="FQXQ01000006">
    <property type="protein sequence ID" value="SHH89152.1"/>
    <property type="molecule type" value="Genomic_DNA"/>
</dbReference>
<accession>A0A1M5WP43</accession>
<reference evidence="4" key="1">
    <citation type="submission" date="2016-11" db="EMBL/GenBank/DDBJ databases">
        <authorList>
            <person name="Varghese N."/>
            <person name="Submissions S."/>
        </authorList>
    </citation>
    <scope>NUCLEOTIDE SEQUENCE [LARGE SCALE GENOMIC DNA]</scope>
    <source>
        <strain evidence="4">DSM 100572</strain>
    </source>
</reference>
<proteinExistence type="predicted"/>
<dbReference type="OrthoDB" id="9769132at2"/>
<dbReference type="RefSeq" id="WP_084730282.1">
    <property type="nucleotide sequence ID" value="NZ_BMEN01000005.1"/>
</dbReference>
<dbReference type="Proteomes" id="UP000184109">
    <property type="component" value="Unassembled WGS sequence"/>
</dbReference>
<evidence type="ECO:0000259" key="2">
    <source>
        <dbReference type="Pfam" id="PF02470"/>
    </source>
</evidence>
<feature type="domain" description="Mce/MlaD" evidence="2">
    <location>
        <begin position="40"/>
        <end position="117"/>
    </location>
</feature>
<dbReference type="PANTHER" id="PTHR33371:SF4">
    <property type="entry name" value="INTERMEMBRANE PHOSPHOLIPID TRANSPORT SYSTEM BINDING PROTEIN MLAD"/>
    <property type="match status" value="1"/>
</dbReference>
<name>A0A1M5WP43_9FLAO</name>
<dbReference type="InterPro" id="IPR003399">
    <property type="entry name" value="Mce/MlaD"/>
</dbReference>
<feature type="coiled-coil region" evidence="1">
    <location>
        <begin position="268"/>
        <end position="298"/>
    </location>
</feature>
<keyword evidence="1" id="KW-0175">Coiled coil</keyword>
<dbReference type="STRING" id="1195760.SAMN05444281_2540"/>
<dbReference type="PANTHER" id="PTHR33371">
    <property type="entry name" value="INTERMEMBRANE PHOSPHOLIPID TRANSPORT SYSTEM BINDING PROTEIN MLAD-RELATED"/>
    <property type="match status" value="1"/>
</dbReference>
<dbReference type="AlphaFoldDB" id="A0A1M5WP43"/>
<dbReference type="Pfam" id="PF02470">
    <property type="entry name" value="MlaD"/>
    <property type="match status" value="1"/>
</dbReference>